<protein>
    <recommendedName>
        <fullName evidence="4">Probable alginate O-acetylase AlgI</fullName>
    </recommendedName>
    <alternativeName>
        <fullName evidence="12">Alginate biosynthesis protein AlgI</fullName>
    </alternativeName>
</protein>
<feature type="transmembrane region" description="Helical" evidence="14">
    <location>
        <begin position="6"/>
        <end position="23"/>
    </location>
</feature>
<dbReference type="InterPro" id="IPR024194">
    <property type="entry name" value="Ac/AlaTfrase_AlgI/DltB"/>
</dbReference>
<feature type="transmembrane region" description="Helical" evidence="14">
    <location>
        <begin position="383"/>
        <end position="402"/>
    </location>
</feature>
<feature type="transmembrane region" description="Helical" evidence="14">
    <location>
        <begin position="81"/>
        <end position="99"/>
    </location>
</feature>
<dbReference type="PANTHER" id="PTHR13285:SF23">
    <property type="entry name" value="TEICHOIC ACID D-ALANYLTRANSFERASE"/>
    <property type="match status" value="1"/>
</dbReference>
<keyword evidence="6 13" id="KW-0808">Transferase</keyword>
<evidence type="ECO:0000256" key="3">
    <source>
        <dbReference type="ARBA" id="ARBA00010323"/>
    </source>
</evidence>
<evidence type="ECO:0000256" key="4">
    <source>
        <dbReference type="ARBA" id="ARBA00016084"/>
    </source>
</evidence>
<name>A0A1C3RG51_9PROT</name>
<evidence type="ECO:0000256" key="8">
    <source>
        <dbReference type="ARBA" id="ARBA00022841"/>
    </source>
</evidence>
<evidence type="ECO:0000256" key="7">
    <source>
        <dbReference type="ARBA" id="ARBA00022692"/>
    </source>
</evidence>
<keyword evidence="7 14" id="KW-0812">Transmembrane</keyword>
<dbReference type="AlphaFoldDB" id="A0A1C3RG51"/>
<keyword evidence="11 13" id="KW-0012">Acyltransferase</keyword>
<dbReference type="PANTHER" id="PTHR13285">
    <property type="entry name" value="ACYLTRANSFERASE"/>
    <property type="match status" value="1"/>
</dbReference>
<feature type="transmembrane region" description="Helical" evidence="14">
    <location>
        <begin position="458"/>
        <end position="480"/>
    </location>
</feature>
<comment type="pathway">
    <text evidence="2">Glycan biosynthesis; alginate biosynthesis.</text>
</comment>
<feature type="transmembrane region" description="Helical" evidence="14">
    <location>
        <begin position="149"/>
        <end position="169"/>
    </location>
</feature>
<evidence type="ECO:0000256" key="13">
    <source>
        <dbReference type="PIRNR" id="PIRNR016636"/>
    </source>
</evidence>
<feature type="transmembrane region" description="Helical" evidence="14">
    <location>
        <begin position="119"/>
        <end position="137"/>
    </location>
</feature>
<accession>A0A1C3RG51</accession>
<evidence type="ECO:0000256" key="5">
    <source>
        <dbReference type="ARBA" id="ARBA00022475"/>
    </source>
</evidence>
<feature type="transmembrane region" description="Helical" evidence="14">
    <location>
        <begin position="189"/>
        <end position="206"/>
    </location>
</feature>
<evidence type="ECO:0000256" key="12">
    <source>
        <dbReference type="ARBA" id="ARBA00031030"/>
    </source>
</evidence>
<dbReference type="PIRSF" id="PIRSF016636">
    <property type="entry name" value="AlgI_DltB"/>
    <property type="match status" value="1"/>
</dbReference>
<dbReference type="InterPro" id="IPR028362">
    <property type="entry name" value="AlgI"/>
</dbReference>
<evidence type="ECO:0000313" key="15">
    <source>
        <dbReference type="EMBL" id="SCA56277.1"/>
    </source>
</evidence>
<comment type="subcellular location">
    <subcellularLocation>
        <location evidence="1">Cell membrane</location>
        <topology evidence="1">Multi-pass membrane protein</topology>
    </subcellularLocation>
</comment>
<keyword evidence="9 14" id="KW-1133">Transmembrane helix</keyword>
<dbReference type="Proteomes" id="UP000231658">
    <property type="component" value="Unassembled WGS sequence"/>
</dbReference>
<feature type="transmembrane region" description="Helical" evidence="14">
    <location>
        <begin position="501"/>
        <end position="521"/>
    </location>
</feature>
<dbReference type="GO" id="GO:0042121">
    <property type="term" value="P:alginic acid biosynthetic process"/>
    <property type="evidence" value="ECO:0007669"/>
    <property type="project" value="UniProtKB-KW"/>
</dbReference>
<dbReference type="InterPro" id="IPR051085">
    <property type="entry name" value="MB_O-acyltransferase"/>
</dbReference>
<dbReference type="InterPro" id="IPR004299">
    <property type="entry name" value="MBOAT_fam"/>
</dbReference>
<dbReference type="OrthoDB" id="139172at2"/>
<keyword evidence="16" id="KW-1185">Reference proteome</keyword>
<dbReference type="Pfam" id="PF03062">
    <property type="entry name" value="MBOAT"/>
    <property type="match status" value="1"/>
</dbReference>
<dbReference type="STRING" id="1867952.MTBPR1_20125"/>
<keyword evidence="5 13" id="KW-1003">Cell membrane</keyword>
<evidence type="ECO:0000256" key="1">
    <source>
        <dbReference type="ARBA" id="ARBA00004651"/>
    </source>
</evidence>
<comment type="similarity">
    <text evidence="3 13">Belongs to the membrane-bound acyltransferase family.</text>
</comment>
<evidence type="ECO:0000256" key="14">
    <source>
        <dbReference type="SAM" id="Phobius"/>
    </source>
</evidence>
<evidence type="ECO:0000256" key="2">
    <source>
        <dbReference type="ARBA" id="ARBA00005182"/>
    </source>
</evidence>
<evidence type="ECO:0000313" key="16">
    <source>
        <dbReference type="Proteomes" id="UP000231658"/>
    </source>
</evidence>
<feature type="transmembrane region" description="Helical" evidence="14">
    <location>
        <begin position="344"/>
        <end position="363"/>
    </location>
</feature>
<evidence type="ECO:0000256" key="11">
    <source>
        <dbReference type="ARBA" id="ARBA00023315"/>
    </source>
</evidence>
<evidence type="ECO:0000256" key="9">
    <source>
        <dbReference type="ARBA" id="ARBA00022989"/>
    </source>
</evidence>
<dbReference type="GO" id="GO:0005886">
    <property type="term" value="C:plasma membrane"/>
    <property type="evidence" value="ECO:0007669"/>
    <property type="project" value="UniProtKB-SubCell"/>
</dbReference>
<organism evidence="15 16">
    <name type="scientific">Candidatus Terasakiella magnetica</name>
    <dbReference type="NCBI Taxonomy" id="1867952"/>
    <lineage>
        <taxon>Bacteria</taxon>
        <taxon>Pseudomonadati</taxon>
        <taxon>Pseudomonadota</taxon>
        <taxon>Alphaproteobacteria</taxon>
        <taxon>Rhodospirillales</taxon>
        <taxon>Terasakiellaceae</taxon>
        <taxon>Terasakiella</taxon>
    </lineage>
</organism>
<feature type="transmembrane region" description="Helical" evidence="14">
    <location>
        <begin position="52"/>
        <end position="69"/>
    </location>
</feature>
<keyword evidence="8" id="KW-0016">Alginate biosynthesis</keyword>
<evidence type="ECO:0000256" key="6">
    <source>
        <dbReference type="ARBA" id="ARBA00022679"/>
    </source>
</evidence>
<feature type="transmembrane region" description="Helical" evidence="14">
    <location>
        <begin position="319"/>
        <end position="338"/>
    </location>
</feature>
<proteinExistence type="inferred from homology"/>
<keyword evidence="10 13" id="KW-0472">Membrane</keyword>
<dbReference type="PIRSF" id="PIRSF500217">
    <property type="entry name" value="AlgI"/>
    <property type="match status" value="1"/>
</dbReference>
<sequence length="531" mass="61261">MLFNSDIFIFVFLPLAIITYFALTKIKANKAAVFSLFFSSCIFYAWWNPPFIFLLLGSIFVNFIIGNILRNFEHDRKRSLILAIGIIFNISLLGYYKYFNFAIMNINFAFDLNIPHSDIFLPLAISFFTFQQIAFLIDIYNGEIKKLNLLNYCVFVSFFPQLIAGPIVHHKEMMPQFEDEYKKHFHLENFLIGLSIFFIGLFKKVVIADNVAEFSTPVFTASANGEIITFYEAWLASLAYTFQLYYDFSGYSDMAIGLGRMFNIRLPLNFNSPLKATSIIDFWRTWHMTLSRFIRDYVYTPMSIPLVRYAVINRYSKKGVFLTSTALPTIIAFVAVGLWHGAGWAFIIFGFMHGFYLVINHAWRELKPKKMQLTKSMSLVTRYAARLLTFFAVLISLVLFRAEEVTPALNMLSSMFGLNGLTFPAFSSTANGSLAHLLNQDFGIEFVQERFIDSGLRIATLLILGLFALTWGFPNTYQIMHKFEQRKEIQAHSLSFLQWNFNRITAIYMAAVASYALLQIGKNSEFLYFNF</sequence>
<evidence type="ECO:0000256" key="10">
    <source>
        <dbReference type="ARBA" id="ARBA00023136"/>
    </source>
</evidence>
<reference evidence="15 16" key="1">
    <citation type="submission" date="2016-07" db="EMBL/GenBank/DDBJ databases">
        <authorList>
            <person name="Lefevre C.T."/>
        </authorList>
    </citation>
    <scope>NUCLEOTIDE SEQUENCE [LARGE SCALE GENOMIC DNA]</scope>
    <source>
        <strain evidence="15">PR1</strain>
    </source>
</reference>
<dbReference type="GO" id="GO:0016746">
    <property type="term" value="F:acyltransferase activity"/>
    <property type="evidence" value="ECO:0007669"/>
    <property type="project" value="UniProtKB-KW"/>
</dbReference>
<dbReference type="EMBL" id="FLYE01000012">
    <property type="protein sequence ID" value="SCA56277.1"/>
    <property type="molecule type" value="Genomic_DNA"/>
</dbReference>
<gene>
    <name evidence="15" type="ORF">MTBPR1_20125</name>
</gene>